<sequence length="89" mass="10139">MKKVVIVTRKMIMGGIEKALISMLEFMPKDEYYVTVLVMSNGGEFIEGLPSHVKVKCLYGNEKSTIEKGWNTMKKGNFISSLRIGWYTN</sequence>
<comment type="caution">
    <text evidence="1">The sequence shown here is derived from an EMBL/GenBank/DDBJ whole genome shotgun (WGS) entry which is preliminary data.</text>
</comment>
<gene>
    <name evidence="1" type="ORF">ABDD91_10940</name>
</gene>
<dbReference type="AlphaFoldDB" id="A0ABD5KQ76"/>
<protein>
    <submittedName>
        <fullName evidence="1">Uncharacterized protein</fullName>
    </submittedName>
</protein>
<dbReference type="EMBL" id="JBDIVD010000001">
    <property type="protein sequence ID" value="MEN3153354.1"/>
    <property type="molecule type" value="Genomic_DNA"/>
</dbReference>
<accession>A0ABD5KQ76</accession>
<evidence type="ECO:0000313" key="1">
    <source>
        <dbReference type="EMBL" id="MEN3153354.1"/>
    </source>
</evidence>
<reference evidence="1 2" key="2">
    <citation type="submission" date="2024-05" db="EMBL/GenBank/DDBJ databases">
        <authorList>
            <person name="Zheng X."/>
        </authorList>
    </citation>
    <scope>NUCLEOTIDE SEQUENCE [LARGE SCALE GENOMIC DNA]</scope>
    <source>
        <strain evidence="1 2">C4-10</strain>
    </source>
</reference>
<organism evidence="1 2">
    <name type="scientific">Priestia aryabhattai</name>
    <name type="common">Bacillus aryabhattai</name>
    <dbReference type="NCBI Taxonomy" id="412384"/>
    <lineage>
        <taxon>Bacteria</taxon>
        <taxon>Bacillati</taxon>
        <taxon>Bacillota</taxon>
        <taxon>Bacilli</taxon>
        <taxon>Bacillales</taxon>
        <taxon>Bacillaceae</taxon>
        <taxon>Priestia</taxon>
    </lineage>
</organism>
<dbReference type="Proteomes" id="UP001418804">
    <property type="component" value="Unassembled WGS sequence"/>
</dbReference>
<proteinExistence type="predicted"/>
<dbReference type="RefSeq" id="WP_247807168.1">
    <property type="nucleotide sequence ID" value="NZ_CP025621.1"/>
</dbReference>
<reference evidence="1 2" key="1">
    <citation type="submission" date="2024-05" db="EMBL/GenBank/DDBJ databases">
        <title>The mechanism of isolation and screening of efficient mineral weathering bacteria priestia aryabhattai c4-10 with weathered biotite.</title>
        <authorList>
            <person name="Yang S."/>
        </authorList>
    </citation>
    <scope>NUCLEOTIDE SEQUENCE [LARGE SCALE GENOMIC DNA]</scope>
    <source>
        <strain evidence="1 2">C4-10</strain>
    </source>
</reference>
<evidence type="ECO:0000313" key="2">
    <source>
        <dbReference type="Proteomes" id="UP001418804"/>
    </source>
</evidence>
<name>A0ABD5KQ76_PRIAR</name>